<name>A0ABX8CH08_9CHLA</name>
<keyword evidence="2" id="KW-0808">Transferase</keyword>
<dbReference type="Gene3D" id="3.40.50.150">
    <property type="entry name" value="Vaccinia Virus protein VP39"/>
    <property type="match status" value="1"/>
</dbReference>
<proteinExistence type="predicted"/>
<dbReference type="InterPro" id="IPR025789">
    <property type="entry name" value="DOT1_dom"/>
</dbReference>
<protein>
    <submittedName>
        <fullName evidence="2">Class I SAM-dependent methyltransferase</fullName>
    </submittedName>
</protein>
<organism evidence="2 3">
    <name type="scientific">Chlamydia crocodili</name>
    <dbReference type="NCBI Taxonomy" id="2766982"/>
    <lineage>
        <taxon>Bacteria</taxon>
        <taxon>Pseudomonadati</taxon>
        <taxon>Chlamydiota</taxon>
        <taxon>Chlamydiia</taxon>
        <taxon>Chlamydiales</taxon>
        <taxon>Chlamydiaceae</taxon>
        <taxon>Chlamydia/Chlamydophila group</taxon>
        <taxon>Chlamydia</taxon>
    </lineage>
</organism>
<sequence length="240" mass="27832">MSYSNRLKSFVIKKSSFLHILRVGIHRIVFSIREYIYLSFSLYIKYPKLIVYDLAKFFYSLLRNPYRRLRRSPQSSLLKEGNVYGETPWSALNKVSREFGVTSQDIVYDLGCGLGKVCFWFSHILRCQVVGIDNQSSFINFASRMHRLLSLRPTIFFKEYFHETELSQASCVYFYGSSYSLKVLKGVLTALAKLKSGNMVISISFPLDSLPDGDTIFFTERSCDVTFPWGKTKAYKNIRK</sequence>
<dbReference type="Pfam" id="PF08123">
    <property type="entry name" value="DOT1"/>
    <property type="match status" value="1"/>
</dbReference>
<dbReference type="InterPro" id="IPR029063">
    <property type="entry name" value="SAM-dependent_MTases_sf"/>
</dbReference>
<accession>A0ABX8CH08</accession>
<keyword evidence="3" id="KW-1185">Reference proteome</keyword>
<dbReference type="CDD" id="cd02440">
    <property type="entry name" value="AdoMet_MTases"/>
    <property type="match status" value="1"/>
</dbReference>
<evidence type="ECO:0000313" key="3">
    <source>
        <dbReference type="Proteomes" id="UP000680625"/>
    </source>
</evidence>
<dbReference type="GO" id="GO:0032259">
    <property type="term" value="P:methylation"/>
    <property type="evidence" value="ECO:0007669"/>
    <property type="project" value="UniProtKB-KW"/>
</dbReference>
<evidence type="ECO:0000259" key="1">
    <source>
        <dbReference type="Pfam" id="PF08123"/>
    </source>
</evidence>
<evidence type="ECO:0000313" key="2">
    <source>
        <dbReference type="EMBL" id="QVE49271.1"/>
    </source>
</evidence>
<feature type="domain" description="DOT1" evidence="1">
    <location>
        <begin position="82"/>
        <end position="159"/>
    </location>
</feature>
<dbReference type="PIRSF" id="PIRSF029047">
    <property type="entry name" value="Protein_Lys_MeTrfase_predicted"/>
    <property type="match status" value="1"/>
</dbReference>
<gene>
    <name evidence="2" type="ORF">H9Q19_00980</name>
</gene>
<dbReference type="SUPFAM" id="SSF53335">
    <property type="entry name" value="S-adenosyl-L-methionine-dependent methyltransferases"/>
    <property type="match status" value="1"/>
</dbReference>
<dbReference type="GeneID" id="301704162"/>
<dbReference type="InterPro" id="IPR021180">
    <property type="entry name" value="Protein_Lys_MeTrfase_predicted"/>
</dbReference>
<reference evidence="2 3" key="1">
    <citation type="submission" date="2020-08" db="EMBL/GenBank/DDBJ databases">
        <title>Isolation and characterization of novel Chlamydia from Siamese crocodiles (Crocodylus siamensis).</title>
        <authorList>
            <person name="Sariya L."/>
        </authorList>
    </citation>
    <scope>NUCLEOTIDE SEQUENCE [LARGE SCALE GENOMIC DNA]</scope>
    <source>
        <strain evidence="2 3">No. 12</strain>
    </source>
</reference>
<keyword evidence="2" id="KW-0489">Methyltransferase</keyword>
<dbReference type="GO" id="GO:0008168">
    <property type="term" value="F:methyltransferase activity"/>
    <property type="evidence" value="ECO:0007669"/>
    <property type="project" value="UniProtKB-KW"/>
</dbReference>
<dbReference type="RefSeq" id="WP_213241361.1">
    <property type="nucleotide sequence ID" value="NZ_CP060791.1"/>
</dbReference>
<dbReference type="Proteomes" id="UP000680625">
    <property type="component" value="Chromosome"/>
</dbReference>
<dbReference type="EMBL" id="CP060791">
    <property type="protein sequence ID" value="QVE49271.1"/>
    <property type="molecule type" value="Genomic_DNA"/>
</dbReference>